<name>A0A926Y305_9BACT</name>
<dbReference type="RefSeq" id="WP_190889427.1">
    <property type="nucleotide sequence ID" value="NZ_JACWZY010000023.1"/>
</dbReference>
<evidence type="ECO:0000313" key="1">
    <source>
        <dbReference type="EMBL" id="MBD2703577.1"/>
    </source>
</evidence>
<organism evidence="1 2">
    <name type="scientific">Spirosoma profusum</name>
    <dbReference type="NCBI Taxonomy" id="2771354"/>
    <lineage>
        <taxon>Bacteria</taxon>
        <taxon>Pseudomonadati</taxon>
        <taxon>Bacteroidota</taxon>
        <taxon>Cytophagia</taxon>
        <taxon>Cytophagales</taxon>
        <taxon>Cytophagaceae</taxon>
        <taxon>Spirosoma</taxon>
    </lineage>
</organism>
<protein>
    <submittedName>
        <fullName evidence="1">Uncharacterized protein</fullName>
    </submittedName>
</protein>
<dbReference type="AlphaFoldDB" id="A0A926Y305"/>
<comment type="caution">
    <text evidence="1">The sequence shown here is derived from an EMBL/GenBank/DDBJ whole genome shotgun (WGS) entry which is preliminary data.</text>
</comment>
<evidence type="ECO:0000313" key="2">
    <source>
        <dbReference type="Proteomes" id="UP000598820"/>
    </source>
</evidence>
<gene>
    <name evidence="1" type="ORF">IC229_23235</name>
</gene>
<accession>A0A926Y305</accession>
<sequence length="216" mass="24048">MYATDSQFQQSIKPYQNDGFNIIYHQLFCDRIDAYNVVNPSVGYPWDTLLSESPNPETLATISADASLETRQKLLAYNRLRAMGVPPTNKVLLGVIIEVGLEGGLDTLAAFSDGTCRFISHGEKLLIWDTATDTSAQLVHQLFVDSVEVVNRIGPWDQERTPFPEEGMVKLSFLVSDGLYFGLGPFSTFQNDAMAGPIILSATRLMTYLIQQDMKK</sequence>
<dbReference type="Proteomes" id="UP000598820">
    <property type="component" value="Unassembled WGS sequence"/>
</dbReference>
<keyword evidence="2" id="KW-1185">Reference proteome</keyword>
<dbReference type="EMBL" id="JACWZY010000023">
    <property type="protein sequence ID" value="MBD2703577.1"/>
    <property type="molecule type" value="Genomic_DNA"/>
</dbReference>
<reference evidence="1" key="1">
    <citation type="submission" date="2020-09" db="EMBL/GenBank/DDBJ databases">
        <authorList>
            <person name="Kim M.K."/>
        </authorList>
    </citation>
    <scope>NUCLEOTIDE SEQUENCE</scope>
    <source>
        <strain evidence="1">BT702</strain>
    </source>
</reference>
<proteinExistence type="predicted"/>